<dbReference type="PANTHER" id="PTHR15726:SF6">
    <property type="entry name" value="RAB11 FAMILY-INTERACTING PROTEIN 3"/>
    <property type="match status" value="1"/>
</dbReference>
<dbReference type="GO" id="GO:0055038">
    <property type="term" value="C:recycling endosome membrane"/>
    <property type="evidence" value="ECO:0007669"/>
    <property type="project" value="TreeGrafter"/>
</dbReference>
<evidence type="ECO:0000313" key="2">
    <source>
        <dbReference type="Proteomes" id="UP000011518"/>
    </source>
</evidence>
<protein>
    <submittedName>
        <fullName evidence="1">Rab11 family-interacting protein 3</fullName>
    </submittedName>
</protein>
<dbReference type="GO" id="GO:0032456">
    <property type="term" value="P:endocytic recycling"/>
    <property type="evidence" value="ECO:0007669"/>
    <property type="project" value="TreeGrafter"/>
</dbReference>
<name>L9KY78_TUPCH</name>
<gene>
    <name evidence="1" type="ORF">TREES_T100011787</name>
</gene>
<proteinExistence type="predicted"/>
<keyword evidence="2" id="KW-1185">Reference proteome</keyword>
<dbReference type="PANTHER" id="PTHR15726">
    <property type="entry name" value="RAB11-FAMILY INTERACTING PROTEIN"/>
    <property type="match status" value="1"/>
</dbReference>
<dbReference type="EMBL" id="KB320600">
    <property type="protein sequence ID" value="ELW67756.1"/>
    <property type="molecule type" value="Genomic_DNA"/>
</dbReference>
<dbReference type="AlphaFoldDB" id="L9KY78"/>
<sequence>MLGMALEPSSGSGCSAPLLQPPLSRCGLWELEGTLGTWALLVISGKVKGLTRYLDPSGLGVISFEDFHQGITAIRNGGSDGQLHGVPAAQDEGLPVCPDDFDDFITCEASALGRPGGQAARTPRSAARLRGALPARLLSGAVLGVCGPGGS</sequence>
<evidence type="ECO:0000313" key="1">
    <source>
        <dbReference type="EMBL" id="ELW67756.1"/>
    </source>
</evidence>
<accession>L9KY78</accession>
<reference evidence="2" key="1">
    <citation type="submission" date="2012-07" db="EMBL/GenBank/DDBJ databases">
        <title>Genome of the Chinese tree shrew, a rising model animal genetically related to primates.</title>
        <authorList>
            <person name="Zhang G."/>
            <person name="Fan Y."/>
            <person name="Yao Y."/>
            <person name="Huang Z."/>
        </authorList>
    </citation>
    <scope>NUCLEOTIDE SEQUENCE [LARGE SCALE GENOMIC DNA]</scope>
</reference>
<dbReference type="GO" id="GO:0030496">
    <property type="term" value="C:midbody"/>
    <property type="evidence" value="ECO:0007669"/>
    <property type="project" value="TreeGrafter"/>
</dbReference>
<dbReference type="GO" id="GO:0032465">
    <property type="term" value="P:regulation of cytokinesis"/>
    <property type="evidence" value="ECO:0007669"/>
    <property type="project" value="TreeGrafter"/>
</dbReference>
<dbReference type="STRING" id="246437.L9KY78"/>
<dbReference type="Proteomes" id="UP000011518">
    <property type="component" value="Unassembled WGS sequence"/>
</dbReference>
<dbReference type="GO" id="GO:0032154">
    <property type="term" value="C:cleavage furrow"/>
    <property type="evidence" value="ECO:0007669"/>
    <property type="project" value="TreeGrafter"/>
</dbReference>
<dbReference type="GO" id="GO:0030139">
    <property type="term" value="C:endocytic vesicle"/>
    <property type="evidence" value="ECO:0007669"/>
    <property type="project" value="TreeGrafter"/>
</dbReference>
<dbReference type="InterPro" id="IPR051977">
    <property type="entry name" value="Rab11-interacting_regulator"/>
</dbReference>
<dbReference type="InParanoid" id="L9KY78"/>
<organism evidence="1 2">
    <name type="scientific">Tupaia chinensis</name>
    <name type="common">Chinese tree shrew</name>
    <name type="synonym">Tupaia belangeri chinensis</name>
    <dbReference type="NCBI Taxonomy" id="246437"/>
    <lineage>
        <taxon>Eukaryota</taxon>
        <taxon>Metazoa</taxon>
        <taxon>Chordata</taxon>
        <taxon>Craniata</taxon>
        <taxon>Vertebrata</taxon>
        <taxon>Euteleostomi</taxon>
        <taxon>Mammalia</taxon>
        <taxon>Eutheria</taxon>
        <taxon>Euarchontoglires</taxon>
        <taxon>Scandentia</taxon>
        <taxon>Tupaiidae</taxon>
        <taxon>Tupaia</taxon>
    </lineage>
</organism>
<reference evidence="2" key="2">
    <citation type="journal article" date="2013" name="Nat. Commun.">
        <title>Genome of the Chinese tree shrew.</title>
        <authorList>
            <person name="Fan Y."/>
            <person name="Huang Z.Y."/>
            <person name="Cao C.C."/>
            <person name="Chen C.S."/>
            <person name="Chen Y.X."/>
            <person name="Fan D.D."/>
            <person name="He J."/>
            <person name="Hou H.L."/>
            <person name="Hu L."/>
            <person name="Hu X.T."/>
            <person name="Jiang X.T."/>
            <person name="Lai R."/>
            <person name="Lang Y.S."/>
            <person name="Liang B."/>
            <person name="Liao S.G."/>
            <person name="Mu D."/>
            <person name="Ma Y.Y."/>
            <person name="Niu Y.Y."/>
            <person name="Sun X.Q."/>
            <person name="Xia J.Q."/>
            <person name="Xiao J."/>
            <person name="Xiong Z.Q."/>
            <person name="Xu L."/>
            <person name="Yang L."/>
            <person name="Zhang Y."/>
            <person name="Zhao W."/>
            <person name="Zhao X.D."/>
            <person name="Zheng Y.T."/>
            <person name="Zhou J.M."/>
            <person name="Zhu Y.B."/>
            <person name="Zhang G.J."/>
            <person name="Wang J."/>
            <person name="Yao Y.G."/>
        </authorList>
    </citation>
    <scope>NUCLEOTIDE SEQUENCE [LARGE SCALE GENOMIC DNA]</scope>
</reference>